<dbReference type="PANTHER" id="PTHR12121:SF85">
    <property type="entry name" value="CARBON CATABOLITE REPRESSOR PROTEIN 4 HOMOLOG 6"/>
    <property type="match status" value="1"/>
</dbReference>
<dbReference type="STRING" id="4232.A0A251U2B7"/>
<keyword evidence="1" id="KW-0540">Nuclease</keyword>
<dbReference type="GO" id="GO:0004527">
    <property type="term" value="F:exonuclease activity"/>
    <property type="evidence" value="ECO:0007669"/>
    <property type="project" value="UniProtKB-KW"/>
</dbReference>
<dbReference type="InParanoid" id="A0A251U2B7"/>
<dbReference type="EMBL" id="CM007897">
    <property type="protein sequence ID" value="OTG17294.1"/>
    <property type="molecule type" value="Genomic_DNA"/>
</dbReference>
<reference evidence="2" key="1">
    <citation type="journal article" date="2017" name="Nature">
        <title>The sunflower genome provides insights into oil metabolism, flowering and Asterid evolution.</title>
        <authorList>
            <person name="Badouin H."/>
            <person name="Gouzy J."/>
            <person name="Grassa C.J."/>
            <person name="Murat F."/>
            <person name="Staton S.E."/>
            <person name="Cottret L."/>
            <person name="Lelandais-Briere C."/>
            <person name="Owens G.L."/>
            <person name="Carrere S."/>
            <person name="Mayjonade B."/>
            <person name="Legrand L."/>
            <person name="Gill N."/>
            <person name="Kane N.C."/>
            <person name="Bowers J.E."/>
            <person name="Hubner S."/>
            <person name="Bellec A."/>
            <person name="Berard A."/>
            <person name="Berges H."/>
            <person name="Blanchet N."/>
            <person name="Boniface M.C."/>
            <person name="Brunel D."/>
            <person name="Catrice O."/>
            <person name="Chaidir N."/>
            <person name="Claudel C."/>
            <person name="Donnadieu C."/>
            <person name="Faraut T."/>
            <person name="Fievet G."/>
            <person name="Helmstetter N."/>
            <person name="King M."/>
            <person name="Knapp S.J."/>
            <person name="Lai Z."/>
            <person name="Le Paslier M.C."/>
            <person name="Lippi Y."/>
            <person name="Lorenzon L."/>
            <person name="Mandel J.R."/>
            <person name="Marage G."/>
            <person name="Marchand G."/>
            <person name="Marquand E."/>
            <person name="Bret-Mestries E."/>
            <person name="Morien E."/>
            <person name="Nambeesan S."/>
            <person name="Nguyen T."/>
            <person name="Pegot-Espagnet P."/>
            <person name="Pouilly N."/>
            <person name="Raftis F."/>
            <person name="Sallet E."/>
            <person name="Schiex T."/>
            <person name="Thomas J."/>
            <person name="Vandecasteele C."/>
            <person name="Vares D."/>
            <person name="Vear F."/>
            <person name="Vautrin S."/>
            <person name="Crespi M."/>
            <person name="Mangin B."/>
            <person name="Burke J.M."/>
            <person name="Salse J."/>
            <person name="Munos S."/>
            <person name="Vincourt P."/>
            <person name="Rieseberg L.H."/>
            <person name="Langlade N.B."/>
        </authorList>
    </citation>
    <scope>NUCLEOTIDE SEQUENCE [LARGE SCALE GENOMIC DNA]</scope>
    <source>
        <strain evidence="2">cv. SF193</strain>
    </source>
</reference>
<name>A0A251U2B7_HELAN</name>
<sequence>MWALRVARATPQLRLVMVFGITMDHKPSLDGHVVPNPVDPESYMVMFCYKNGSLTREDIRDRCADKSWDVFNQYEASSNIERFSLGLTINTPGDLAISLGTSDTVRILLERAYATSKLWDNAPVVLSGDFNSTPKSSLYNFISEQKLNMSELPRDKISGQYSAEIYPKRPVFSNFRDQLEW</sequence>
<accession>A0A251U2B7</accession>
<proteinExistence type="predicted"/>
<protein>
    <submittedName>
        <fullName evidence="1">Putative endonuclease/exonuclease/phosphatase</fullName>
    </submittedName>
</protein>
<dbReference type="PANTHER" id="PTHR12121">
    <property type="entry name" value="CARBON CATABOLITE REPRESSOR PROTEIN 4"/>
    <property type="match status" value="1"/>
</dbReference>
<dbReference type="Proteomes" id="UP000215914">
    <property type="component" value="Chromosome 8"/>
</dbReference>
<keyword evidence="2" id="KW-1185">Reference proteome</keyword>
<keyword evidence="1" id="KW-0269">Exonuclease</keyword>
<keyword evidence="1" id="KW-0378">Hydrolase</keyword>
<dbReference type="Gene3D" id="3.60.10.10">
    <property type="entry name" value="Endonuclease/exonuclease/phosphatase"/>
    <property type="match status" value="1"/>
</dbReference>
<dbReference type="GO" id="GO:0004519">
    <property type="term" value="F:endonuclease activity"/>
    <property type="evidence" value="ECO:0007669"/>
    <property type="project" value="UniProtKB-KW"/>
</dbReference>
<dbReference type="GO" id="GO:0003730">
    <property type="term" value="F:mRNA 3'-UTR binding"/>
    <property type="evidence" value="ECO:0000318"/>
    <property type="project" value="GO_Central"/>
</dbReference>
<dbReference type="InterPro" id="IPR050410">
    <property type="entry name" value="CCR4/nocturin_mRNA_transcr"/>
</dbReference>
<organism evidence="1 2">
    <name type="scientific">Helianthus annuus</name>
    <name type="common">Common sunflower</name>
    <dbReference type="NCBI Taxonomy" id="4232"/>
    <lineage>
        <taxon>Eukaryota</taxon>
        <taxon>Viridiplantae</taxon>
        <taxon>Streptophyta</taxon>
        <taxon>Embryophyta</taxon>
        <taxon>Tracheophyta</taxon>
        <taxon>Spermatophyta</taxon>
        <taxon>Magnoliopsida</taxon>
        <taxon>eudicotyledons</taxon>
        <taxon>Gunneridae</taxon>
        <taxon>Pentapetalae</taxon>
        <taxon>asterids</taxon>
        <taxon>campanulids</taxon>
        <taxon>Asterales</taxon>
        <taxon>Asteraceae</taxon>
        <taxon>Asteroideae</taxon>
        <taxon>Heliantheae alliance</taxon>
        <taxon>Heliantheae</taxon>
        <taxon>Helianthus</taxon>
    </lineage>
</organism>
<dbReference type="AlphaFoldDB" id="A0A251U2B7"/>
<dbReference type="Gene3D" id="3.30.420.40">
    <property type="match status" value="1"/>
</dbReference>
<evidence type="ECO:0000313" key="1">
    <source>
        <dbReference type="EMBL" id="OTG17294.1"/>
    </source>
</evidence>
<dbReference type="InterPro" id="IPR036691">
    <property type="entry name" value="Endo/exonu/phosph_ase_sf"/>
</dbReference>
<dbReference type="SUPFAM" id="SSF56219">
    <property type="entry name" value="DNase I-like"/>
    <property type="match status" value="1"/>
</dbReference>
<gene>
    <name evidence="1" type="ORF">HannXRQ_Chr08g0210401</name>
</gene>
<keyword evidence="1" id="KW-0255">Endonuclease</keyword>
<evidence type="ECO:0000313" key="2">
    <source>
        <dbReference type="Proteomes" id="UP000215914"/>
    </source>
</evidence>